<keyword evidence="3" id="KW-1185">Reference proteome</keyword>
<protein>
    <submittedName>
        <fullName evidence="2">Uncharacterized protein</fullName>
    </submittedName>
</protein>
<dbReference type="AlphaFoldDB" id="A0A1M7NG96"/>
<dbReference type="RefSeq" id="WP_073291625.1">
    <property type="nucleotide sequence ID" value="NZ_FRCP01000028.1"/>
</dbReference>
<gene>
    <name evidence="2" type="ORF">SAMN02746066_04476</name>
</gene>
<keyword evidence="1" id="KW-0812">Transmembrane</keyword>
<sequence>MATIALYSNQIAQMSGMFGEVKKTVNDYKSELFSLKTKALAIKQSICNMEDVISSIQASTSVQEEKVDSLEQARGSSEQFIEDTYRIDGNVADLVNKRKDDFYDQYKYLKPDCEKNGWEKFKDGCKKAGEWCKEHWKAIATVVLVLAAIVVIVVCPAAAGALLVAMAKAVLVGASIGGLIGGTISALTGGDFWKGLEDGAFMGAIAGLISGGMGFAFTGGVKGVSMTLGQTLLSGGGSGIGSILLSDLGDIGIKGEVMSLKKIVTDVVVGGLTGVVFAGIGYGISKAFSALKLKIINKGGTNLDVKGYSNFADGMSPEDAARYITNNEARFFEEFSERASASGLNSTQIAEAYSAMKVGDYSKMASYFDTSSPVDSAVFWSGNKEGAAVYANSVGGTIMEQTPGGQVFDGWRGLQGMYPQWETGATPQKPIWTALSSQYANGVEGSVTYVHPDGYIGNVWKEIELPIVSDGIKKGLITGIKEIKIDGK</sequence>
<evidence type="ECO:0000313" key="2">
    <source>
        <dbReference type="EMBL" id="SHN02753.1"/>
    </source>
</evidence>
<organism evidence="2 3">
    <name type="scientific">Anaerosporobacter mobilis DSM 15930</name>
    <dbReference type="NCBI Taxonomy" id="1120996"/>
    <lineage>
        <taxon>Bacteria</taxon>
        <taxon>Bacillati</taxon>
        <taxon>Bacillota</taxon>
        <taxon>Clostridia</taxon>
        <taxon>Lachnospirales</taxon>
        <taxon>Lachnospiraceae</taxon>
        <taxon>Anaerosporobacter</taxon>
    </lineage>
</organism>
<proteinExistence type="predicted"/>
<reference evidence="2 3" key="1">
    <citation type="submission" date="2016-11" db="EMBL/GenBank/DDBJ databases">
        <authorList>
            <person name="Jaros S."/>
            <person name="Januszkiewicz K."/>
            <person name="Wedrychowicz H."/>
        </authorList>
    </citation>
    <scope>NUCLEOTIDE SEQUENCE [LARGE SCALE GENOMIC DNA]</scope>
    <source>
        <strain evidence="2 3">DSM 15930</strain>
    </source>
</reference>
<dbReference type="EMBL" id="FRCP01000028">
    <property type="protein sequence ID" value="SHN02753.1"/>
    <property type="molecule type" value="Genomic_DNA"/>
</dbReference>
<feature type="transmembrane region" description="Helical" evidence="1">
    <location>
        <begin position="136"/>
        <end position="159"/>
    </location>
</feature>
<dbReference type="SUPFAM" id="SSF52309">
    <property type="entry name" value="N-(deoxy)ribosyltransferase-like"/>
    <property type="match status" value="1"/>
</dbReference>
<feature type="transmembrane region" description="Helical" evidence="1">
    <location>
        <begin position="263"/>
        <end position="284"/>
    </location>
</feature>
<feature type="transmembrane region" description="Helical" evidence="1">
    <location>
        <begin position="199"/>
        <end position="220"/>
    </location>
</feature>
<evidence type="ECO:0000313" key="3">
    <source>
        <dbReference type="Proteomes" id="UP000184038"/>
    </source>
</evidence>
<name>A0A1M7NG96_9FIRM</name>
<dbReference type="OrthoDB" id="1859847at2"/>
<evidence type="ECO:0000256" key="1">
    <source>
        <dbReference type="SAM" id="Phobius"/>
    </source>
</evidence>
<keyword evidence="1" id="KW-1133">Transmembrane helix</keyword>
<feature type="transmembrane region" description="Helical" evidence="1">
    <location>
        <begin position="165"/>
        <end position="187"/>
    </location>
</feature>
<accession>A0A1M7NG96</accession>
<keyword evidence="1" id="KW-0472">Membrane</keyword>
<dbReference type="Proteomes" id="UP000184038">
    <property type="component" value="Unassembled WGS sequence"/>
</dbReference>